<name>A0A2K3K8B5_TRIPR</name>
<dbReference type="Pfam" id="PF02359">
    <property type="entry name" value="CDC48_N"/>
    <property type="match status" value="1"/>
</dbReference>
<dbReference type="STRING" id="57577.A0A2K3K8B5"/>
<protein>
    <submittedName>
        <fullName evidence="2">Cell division cycle protein 48</fullName>
    </submittedName>
</protein>
<reference evidence="2 3" key="1">
    <citation type="journal article" date="2014" name="Am. J. Bot.">
        <title>Genome assembly and annotation for red clover (Trifolium pratense; Fabaceae).</title>
        <authorList>
            <person name="Istvanek J."/>
            <person name="Jaros M."/>
            <person name="Krenek A."/>
            <person name="Repkova J."/>
        </authorList>
    </citation>
    <scope>NUCLEOTIDE SEQUENCE [LARGE SCALE GENOMIC DNA]</scope>
    <source>
        <strain evidence="3">cv. Tatra</strain>
        <tissue evidence="2">Young leaves</tissue>
    </source>
</reference>
<gene>
    <name evidence="2" type="ORF">L195_g061181</name>
</gene>
<dbReference type="SUPFAM" id="SSF50692">
    <property type="entry name" value="ADC-like"/>
    <property type="match status" value="1"/>
</dbReference>
<dbReference type="AlphaFoldDB" id="A0A2K3K8B5"/>
<comment type="caution">
    <text evidence="2">The sequence shown here is derived from an EMBL/GenBank/DDBJ whole genome shotgun (WGS) entry which is preliminary data.</text>
</comment>
<evidence type="ECO:0000313" key="2">
    <source>
        <dbReference type="EMBL" id="PNX62512.1"/>
    </source>
</evidence>
<feature type="domain" description="CDC48 N-terminal subdomain" evidence="1">
    <location>
        <begin position="24"/>
        <end position="107"/>
    </location>
</feature>
<accession>A0A2K3K8B5</accession>
<dbReference type="InterPro" id="IPR003338">
    <property type="entry name" value="CDC4_N-term_subdom"/>
</dbReference>
<dbReference type="EMBL" id="ASHM01148414">
    <property type="protein sequence ID" value="PNX62512.1"/>
    <property type="molecule type" value="Genomic_DNA"/>
</dbReference>
<dbReference type="Proteomes" id="UP000236291">
    <property type="component" value="Unassembled WGS sequence"/>
</dbReference>
<sequence>MSEPESVKKDFSTAILERKKSPNRLVVDEALNDDNSVVVMHPQTMEKLGLFRGDTLLIKGKKRKDTICIAVGEDSCEEARIRMNKVVRSNLRVRLGDVVSVHQCSDVKYGTRVHILPIDDTIQGITGNLFD</sequence>
<evidence type="ECO:0000313" key="3">
    <source>
        <dbReference type="Proteomes" id="UP000236291"/>
    </source>
</evidence>
<dbReference type="InterPro" id="IPR009010">
    <property type="entry name" value="Asp_de-COase-like_dom_sf"/>
</dbReference>
<reference evidence="2 3" key="2">
    <citation type="journal article" date="2017" name="Front. Plant Sci.">
        <title>Gene Classification and Mining of Molecular Markers Useful in Red Clover (Trifolium pratense) Breeding.</title>
        <authorList>
            <person name="Istvanek J."/>
            <person name="Dluhosova J."/>
            <person name="Dluhos P."/>
            <person name="Patkova L."/>
            <person name="Nedelnik J."/>
            <person name="Repkova J."/>
        </authorList>
    </citation>
    <scope>NUCLEOTIDE SEQUENCE [LARGE SCALE GENOMIC DNA]</scope>
    <source>
        <strain evidence="3">cv. Tatra</strain>
        <tissue evidence="2">Young leaves</tissue>
    </source>
</reference>
<organism evidence="2 3">
    <name type="scientific">Trifolium pratense</name>
    <name type="common">Red clover</name>
    <dbReference type="NCBI Taxonomy" id="57577"/>
    <lineage>
        <taxon>Eukaryota</taxon>
        <taxon>Viridiplantae</taxon>
        <taxon>Streptophyta</taxon>
        <taxon>Embryophyta</taxon>
        <taxon>Tracheophyta</taxon>
        <taxon>Spermatophyta</taxon>
        <taxon>Magnoliopsida</taxon>
        <taxon>eudicotyledons</taxon>
        <taxon>Gunneridae</taxon>
        <taxon>Pentapetalae</taxon>
        <taxon>rosids</taxon>
        <taxon>fabids</taxon>
        <taxon>Fabales</taxon>
        <taxon>Fabaceae</taxon>
        <taxon>Papilionoideae</taxon>
        <taxon>50 kb inversion clade</taxon>
        <taxon>NPAAA clade</taxon>
        <taxon>Hologalegina</taxon>
        <taxon>IRL clade</taxon>
        <taxon>Trifolieae</taxon>
        <taxon>Trifolium</taxon>
    </lineage>
</organism>
<feature type="non-terminal residue" evidence="2">
    <location>
        <position position="131"/>
    </location>
</feature>
<dbReference type="GO" id="GO:0051301">
    <property type="term" value="P:cell division"/>
    <property type="evidence" value="ECO:0007669"/>
    <property type="project" value="UniProtKB-KW"/>
</dbReference>
<evidence type="ECO:0000259" key="1">
    <source>
        <dbReference type="SMART" id="SM01073"/>
    </source>
</evidence>
<dbReference type="Gene3D" id="3.10.330.10">
    <property type="match status" value="1"/>
</dbReference>
<dbReference type="FunFam" id="2.40.40.20:FF:000003">
    <property type="entry name" value="Transitional endoplasmic reticulum ATPase"/>
    <property type="match status" value="1"/>
</dbReference>
<keyword evidence="2" id="KW-0131">Cell cycle</keyword>
<dbReference type="SMART" id="SM01073">
    <property type="entry name" value="CDC48_N"/>
    <property type="match status" value="1"/>
</dbReference>
<keyword evidence="2" id="KW-0132">Cell division</keyword>
<dbReference type="Gene3D" id="2.40.40.20">
    <property type="match status" value="1"/>
</dbReference>
<proteinExistence type="predicted"/>